<evidence type="ECO:0000313" key="2">
    <source>
        <dbReference type="EMBL" id="SFQ22907.1"/>
    </source>
</evidence>
<dbReference type="InterPro" id="IPR019642">
    <property type="entry name" value="DUF2507"/>
</dbReference>
<name>A0A1I5WTT0_9BACI</name>
<proteinExistence type="predicted"/>
<dbReference type="InterPro" id="IPR024096">
    <property type="entry name" value="NO_sig/Golgi_transp_ligand-bd"/>
</dbReference>
<feature type="region of interest" description="Disordered" evidence="1">
    <location>
        <begin position="1"/>
        <end position="24"/>
    </location>
</feature>
<keyword evidence="3" id="KW-1185">Reference proteome</keyword>
<sequence length="161" mass="18758">MEQREKQELDSLEEVEKEEERPSVTREETIPLFGYELLRDIVLPDILGKETDNISYWAGKNIARVYPQPSLADLQTFFIRAGWGTLTLKKEQRSSLEFELSGPSVERRLHNKETCSFQLEAGFLAEQIQAQKGYTAEAEQWKKHRNKVVLSIVYDRRDILV</sequence>
<organism evidence="2 3">
    <name type="scientific">Priestia endophytica DSM 13796</name>
    <dbReference type="NCBI Taxonomy" id="1121089"/>
    <lineage>
        <taxon>Bacteria</taxon>
        <taxon>Bacillati</taxon>
        <taxon>Bacillota</taxon>
        <taxon>Bacilli</taxon>
        <taxon>Bacillales</taxon>
        <taxon>Bacillaceae</taxon>
        <taxon>Priestia</taxon>
    </lineage>
</organism>
<protein>
    <recommendedName>
        <fullName evidence="4">DUF2507 domain-containing protein</fullName>
    </recommendedName>
</protein>
<dbReference type="Gene3D" id="3.30.1380.20">
    <property type="entry name" value="Trafficking protein particle complex subunit 3"/>
    <property type="match status" value="1"/>
</dbReference>
<dbReference type="Proteomes" id="UP000182762">
    <property type="component" value="Unassembled WGS sequence"/>
</dbReference>
<dbReference type="GeneID" id="93709492"/>
<reference evidence="2 3" key="1">
    <citation type="submission" date="2016-10" db="EMBL/GenBank/DDBJ databases">
        <authorList>
            <person name="Varghese N."/>
            <person name="Submissions S."/>
        </authorList>
    </citation>
    <scope>NUCLEOTIDE SEQUENCE [LARGE SCALE GENOMIC DNA]</scope>
    <source>
        <strain evidence="2 3">DSM 13796</strain>
    </source>
</reference>
<evidence type="ECO:0000256" key="1">
    <source>
        <dbReference type="SAM" id="MobiDB-lite"/>
    </source>
</evidence>
<evidence type="ECO:0008006" key="4">
    <source>
        <dbReference type="Google" id="ProtNLM"/>
    </source>
</evidence>
<accession>A0A1I5WTT0</accession>
<dbReference type="Pfam" id="PF10702">
    <property type="entry name" value="DUF2507"/>
    <property type="match status" value="1"/>
</dbReference>
<evidence type="ECO:0000313" key="3">
    <source>
        <dbReference type="Proteomes" id="UP000182762"/>
    </source>
</evidence>
<comment type="caution">
    <text evidence="2">The sequence shown here is derived from an EMBL/GenBank/DDBJ whole genome shotgun (WGS) entry which is preliminary data.</text>
</comment>
<gene>
    <name evidence="2" type="ORF">SAMN02745910_00733</name>
</gene>
<dbReference type="EMBL" id="FOXX01000001">
    <property type="protein sequence ID" value="SFQ22907.1"/>
    <property type="molecule type" value="Genomic_DNA"/>
</dbReference>
<dbReference type="RefSeq" id="WP_061802168.1">
    <property type="nucleotide sequence ID" value="NZ_FOXX01000001.1"/>
</dbReference>
<dbReference type="SUPFAM" id="SSF111126">
    <property type="entry name" value="Ligand-binding domain in the NO signalling and Golgi transport"/>
    <property type="match status" value="1"/>
</dbReference>